<dbReference type="InterPro" id="IPR006108">
    <property type="entry name" value="3HC_DH_C"/>
</dbReference>
<keyword evidence="3" id="KW-1185">Reference proteome</keyword>
<accession>A0A937G770</accession>
<dbReference type="GO" id="GO:0016616">
    <property type="term" value="F:oxidoreductase activity, acting on the CH-OH group of donors, NAD or NADP as acceptor"/>
    <property type="evidence" value="ECO:0007669"/>
    <property type="project" value="InterPro"/>
</dbReference>
<dbReference type="PANTHER" id="PTHR48075">
    <property type="entry name" value="3-HYDROXYACYL-COA DEHYDROGENASE FAMILY PROTEIN"/>
    <property type="match status" value="1"/>
</dbReference>
<dbReference type="Proteomes" id="UP000614216">
    <property type="component" value="Unassembled WGS sequence"/>
</dbReference>
<gene>
    <name evidence="2" type="ORF">JMN32_25525</name>
</gene>
<dbReference type="Pfam" id="PF00725">
    <property type="entry name" value="3HCDH"/>
    <property type="match status" value="1"/>
</dbReference>
<dbReference type="RefSeq" id="WP_202859242.1">
    <property type="nucleotide sequence ID" value="NZ_JAEUGD010000067.1"/>
</dbReference>
<name>A0A937G770_9BACT</name>
<feature type="domain" description="3-hydroxyacyl-CoA dehydrogenase C-terminal" evidence="1">
    <location>
        <begin position="135"/>
        <end position="213"/>
    </location>
</feature>
<evidence type="ECO:0000313" key="3">
    <source>
        <dbReference type="Proteomes" id="UP000614216"/>
    </source>
</evidence>
<protein>
    <submittedName>
        <fullName evidence="2">3-hydroxyacyl-CoA dehydrogenase</fullName>
    </submittedName>
</protein>
<reference evidence="2" key="1">
    <citation type="submission" date="2021-01" db="EMBL/GenBank/DDBJ databases">
        <title>Fulvivirga kasyanovii gen. nov., sp nov., a novel member of the phylum Bacteroidetes isolated from seawater in a mussel farm.</title>
        <authorList>
            <person name="Zhao L.-H."/>
            <person name="Wang Z.-J."/>
        </authorList>
    </citation>
    <scope>NUCLEOTIDE SEQUENCE</scope>
    <source>
        <strain evidence="2">29W222</strain>
    </source>
</reference>
<dbReference type="InterPro" id="IPR013328">
    <property type="entry name" value="6PGD_dom2"/>
</dbReference>
<dbReference type="GO" id="GO:0006631">
    <property type="term" value="P:fatty acid metabolic process"/>
    <property type="evidence" value="ECO:0007669"/>
    <property type="project" value="InterPro"/>
</dbReference>
<evidence type="ECO:0000259" key="1">
    <source>
        <dbReference type="Pfam" id="PF00725"/>
    </source>
</evidence>
<organism evidence="2 3">
    <name type="scientific">Fulvivirga marina</name>
    <dbReference type="NCBI Taxonomy" id="2494733"/>
    <lineage>
        <taxon>Bacteria</taxon>
        <taxon>Pseudomonadati</taxon>
        <taxon>Bacteroidota</taxon>
        <taxon>Cytophagia</taxon>
        <taxon>Cytophagales</taxon>
        <taxon>Fulvivirgaceae</taxon>
        <taxon>Fulvivirga</taxon>
    </lineage>
</organism>
<dbReference type="AlphaFoldDB" id="A0A937G770"/>
<dbReference type="InterPro" id="IPR008927">
    <property type="entry name" value="6-PGluconate_DH-like_C_sf"/>
</dbReference>
<dbReference type="EMBL" id="JAEUGD010000067">
    <property type="protein sequence ID" value="MBL6449696.1"/>
    <property type="molecule type" value="Genomic_DNA"/>
</dbReference>
<comment type="caution">
    <text evidence="2">The sequence shown here is derived from an EMBL/GenBank/DDBJ whole genome shotgun (WGS) entry which is preliminary data.</text>
</comment>
<dbReference type="SUPFAM" id="SSF48179">
    <property type="entry name" value="6-phosphogluconate dehydrogenase C-terminal domain-like"/>
    <property type="match status" value="1"/>
</dbReference>
<sequence>MKILIIGEEENFLEFKEKFSENHEYTFLSQLTSPRFLSEKDLVFDFIIDENPDHFECYKNPGNAVVFLNTVKISLAELAFLNGPVDGNIFGFNGLPTFVNRDVLEVTTLENNEDVLIKVFESLDAEYKLVDDRVGMVTPRIIFMIINEAFYTVQEGTASREDINSGMRLGTNYPHGPFEWLELIGVHHVYETLEAIYEDTKDERYKICPLLKKEYLRGVG</sequence>
<evidence type="ECO:0000313" key="2">
    <source>
        <dbReference type="EMBL" id="MBL6449696.1"/>
    </source>
</evidence>
<dbReference type="PANTHER" id="PTHR48075:SF5">
    <property type="entry name" value="3-HYDROXYBUTYRYL-COA DEHYDROGENASE"/>
    <property type="match status" value="1"/>
</dbReference>
<dbReference type="Gene3D" id="1.10.1040.10">
    <property type="entry name" value="N-(1-d-carboxylethyl)-l-norvaline Dehydrogenase, domain 2"/>
    <property type="match status" value="1"/>
</dbReference>
<proteinExistence type="predicted"/>